<evidence type="ECO:0000313" key="9">
    <source>
        <dbReference type="Proteomes" id="UP000194457"/>
    </source>
</evidence>
<dbReference type="AlphaFoldDB" id="A0A240ULU8"/>
<proteinExistence type="predicted"/>
<protein>
    <submittedName>
        <fullName evidence="8">MATE family efflux transporter</fullName>
    </submittedName>
</protein>
<feature type="transmembrane region" description="Helical" evidence="7">
    <location>
        <begin position="430"/>
        <end position="450"/>
    </location>
</feature>
<dbReference type="PANTHER" id="PTHR43549:SF2">
    <property type="entry name" value="MULTIDRUG RESISTANCE PROTEIN NORM-RELATED"/>
    <property type="match status" value="1"/>
</dbReference>
<feature type="transmembrane region" description="Helical" evidence="7">
    <location>
        <begin position="361"/>
        <end position="381"/>
    </location>
</feature>
<keyword evidence="9" id="KW-1185">Reference proteome</keyword>
<feature type="transmembrane region" description="Helical" evidence="7">
    <location>
        <begin position="462"/>
        <end position="481"/>
    </location>
</feature>
<feature type="transmembrane region" description="Helical" evidence="7">
    <location>
        <begin position="298"/>
        <end position="318"/>
    </location>
</feature>
<feature type="transmembrane region" description="Helical" evidence="7">
    <location>
        <begin position="238"/>
        <end position="259"/>
    </location>
</feature>
<dbReference type="InterPro" id="IPR002528">
    <property type="entry name" value="MATE_fam"/>
</dbReference>
<evidence type="ECO:0000256" key="4">
    <source>
        <dbReference type="ARBA" id="ARBA00022692"/>
    </source>
</evidence>
<dbReference type="GO" id="GO:0015297">
    <property type="term" value="F:antiporter activity"/>
    <property type="evidence" value="ECO:0007669"/>
    <property type="project" value="InterPro"/>
</dbReference>
<keyword evidence="4 7" id="KW-0812">Transmembrane</keyword>
<feature type="transmembrane region" description="Helical" evidence="7">
    <location>
        <begin position="176"/>
        <end position="197"/>
    </location>
</feature>
<accession>A0A240ULU8</accession>
<dbReference type="CDD" id="cd13142">
    <property type="entry name" value="MATE_like_12"/>
    <property type="match status" value="1"/>
</dbReference>
<gene>
    <name evidence="8" type="ORF">B9H00_02340</name>
</gene>
<dbReference type="PIRSF" id="PIRSF006603">
    <property type="entry name" value="DinF"/>
    <property type="match status" value="1"/>
</dbReference>
<evidence type="ECO:0000256" key="1">
    <source>
        <dbReference type="ARBA" id="ARBA00004429"/>
    </source>
</evidence>
<dbReference type="OrthoDB" id="9806302at2"/>
<evidence type="ECO:0000256" key="5">
    <source>
        <dbReference type="ARBA" id="ARBA00022989"/>
    </source>
</evidence>
<reference evidence="8 9" key="1">
    <citation type="submission" date="2017-05" db="EMBL/GenBank/DDBJ databases">
        <authorList>
            <person name="Song R."/>
            <person name="Chenine A.L."/>
            <person name="Ruprecht R.M."/>
        </authorList>
    </citation>
    <scope>NUCLEOTIDE SEQUENCE [LARGE SCALE GENOMIC DNA]</scope>
    <source>
        <strain evidence="8">SW32</strain>
    </source>
</reference>
<keyword evidence="2" id="KW-0813">Transport</keyword>
<dbReference type="InterPro" id="IPR052031">
    <property type="entry name" value="Membrane_Transporter-Flippase"/>
</dbReference>
<evidence type="ECO:0000256" key="6">
    <source>
        <dbReference type="ARBA" id="ARBA00023136"/>
    </source>
</evidence>
<keyword evidence="6 7" id="KW-0472">Membrane</keyword>
<evidence type="ECO:0000313" key="8">
    <source>
        <dbReference type="EMBL" id="ART62053.1"/>
    </source>
</evidence>
<feature type="transmembrane region" description="Helical" evidence="7">
    <location>
        <begin position="209"/>
        <end position="232"/>
    </location>
</feature>
<feature type="transmembrane region" description="Helical" evidence="7">
    <location>
        <begin position="142"/>
        <end position="164"/>
    </location>
</feature>
<evidence type="ECO:0000256" key="7">
    <source>
        <dbReference type="SAM" id="Phobius"/>
    </source>
</evidence>
<feature type="transmembrane region" description="Helical" evidence="7">
    <location>
        <begin position="401"/>
        <end position="423"/>
    </location>
</feature>
<dbReference type="GO" id="GO:0042910">
    <property type="term" value="F:xenobiotic transmembrane transporter activity"/>
    <property type="evidence" value="ECO:0007669"/>
    <property type="project" value="InterPro"/>
</dbReference>
<dbReference type="InterPro" id="IPR048279">
    <property type="entry name" value="MdtK-like"/>
</dbReference>
<dbReference type="Proteomes" id="UP000194457">
    <property type="component" value="Chromosome"/>
</dbReference>
<comment type="subcellular location">
    <subcellularLocation>
        <location evidence="1">Cell inner membrane</location>
        <topology evidence="1">Multi-pass membrane protein</topology>
    </subcellularLocation>
</comment>
<dbReference type="PANTHER" id="PTHR43549">
    <property type="entry name" value="MULTIDRUG RESISTANCE PROTEIN YPNP-RELATED"/>
    <property type="match status" value="1"/>
</dbReference>
<evidence type="ECO:0000256" key="2">
    <source>
        <dbReference type="ARBA" id="ARBA00022448"/>
    </source>
</evidence>
<organism evidence="8 9">
    <name type="scientific">Kushneria marisflavi</name>
    <dbReference type="NCBI Taxonomy" id="157779"/>
    <lineage>
        <taxon>Bacteria</taxon>
        <taxon>Pseudomonadati</taxon>
        <taxon>Pseudomonadota</taxon>
        <taxon>Gammaproteobacteria</taxon>
        <taxon>Oceanospirillales</taxon>
        <taxon>Halomonadaceae</taxon>
        <taxon>Kushneria</taxon>
    </lineage>
</organism>
<keyword evidence="3" id="KW-1003">Cell membrane</keyword>
<dbReference type="EMBL" id="CP021358">
    <property type="protein sequence ID" value="ART62053.1"/>
    <property type="molecule type" value="Genomic_DNA"/>
</dbReference>
<dbReference type="Pfam" id="PF01554">
    <property type="entry name" value="MatE"/>
    <property type="match status" value="2"/>
</dbReference>
<feature type="transmembrane region" description="Helical" evidence="7">
    <location>
        <begin position="93"/>
        <end position="122"/>
    </location>
</feature>
<feature type="transmembrane region" description="Helical" evidence="7">
    <location>
        <begin position="324"/>
        <end position="349"/>
    </location>
</feature>
<evidence type="ECO:0000256" key="3">
    <source>
        <dbReference type="ARBA" id="ARBA00022475"/>
    </source>
</evidence>
<dbReference type="NCBIfam" id="TIGR00797">
    <property type="entry name" value="matE"/>
    <property type="match status" value="1"/>
</dbReference>
<dbReference type="KEGG" id="kma:B9H00_02340"/>
<sequence>MSGSGVFLCAFECESCTRGGVPLSLSHVLLQKASPLARPTGTHSASRYQASLLEGPVLGSLLKLSIPIVLANILQSGYQLIDAFWVGRLGGHAVAAVSVSFPVTFLLIALGSGFSMAGSTLVAQHMGAGNHHRVNQVAGQTILLVVVTSLSLSLIGILLAPGLLGLLGVEEAVYDAALVFLRISMAAMVFTFGFSMFQALMRGVGEVRLPLYIVTGTVLLNVVLDPLFIFGFNLGVGGAALATLVTQALALGTGLWLLVRGRHGIVLKGHDLRPDPVFIRRALSLGLPASVELSARALGMNVMVFLVTGFGTVTIAAYGVGTNIMAFVIIPALGLSMSTAALVGQNIGAGQIERAGRIARLSALIALVSLSVIGLVVFTFARQLVAFFVPGDEAIIEAGSHFLHITSLTFGFIGAQMALTGVFRAAGHTVVAMLLALVSQWVLQFPLAFILSRDTVMGVDGIWWAFPVTNMVTALIALILFMRGDWQKGRLAEREDPLSAQVSDEIISKGPGPSA</sequence>
<dbReference type="GO" id="GO:0005886">
    <property type="term" value="C:plasma membrane"/>
    <property type="evidence" value="ECO:0007669"/>
    <property type="project" value="UniProtKB-SubCell"/>
</dbReference>
<keyword evidence="5 7" id="KW-1133">Transmembrane helix</keyword>
<name>A0A240ULU8_9GAMM</name>